<evidence type="ECO:0000256" key="1">
    <source>
        <dbReference type="ARBA" id="ARBA00009380"/>
    </source>
</evidence>
<protein>
    <submittedName>
        <fullName evidence="3">Nuclear protein 1-like</fullName>
    </submittedName>
</protein>
<proteinExistence type="inferred from homology"/>
<evidence type="ECO:0000256" key="2">
    <source>
        <dbReference type="SAM" id="MobiDB-lite"/>
    </source>
</evidence>
<dbReference type="GO" id="GO:0008285">
    <property type="term" value="P:negative regulation of cell population proliferation"/>
    <property type="evidence" value="ECO:0007669"/>
    <property type="project" value="TreeGrafter"/>
</dbReference>
<sequence length="77" mass="8946">MSSYVDVKNMKPTEFEGRYFDQYDYYSLTDRYCQASSSRKGRSKKEADENTNKPSPAGHERKIANKLQQSDKKGKKV</sequence>
<dbReference type="GO" id="GO:0045786">
    <property type="term" value="P:negative regulation of cell cycle"/>
    <property type="evidence" value="ECO:0007669"/>
    <property type="project" value="TreeGrafter"/>
</dbReference>
<keyword evidence="4" id="KW-1185">Reference proteome</keyword>
<reference evidence="3" key="3">
    <citation type="submission" date="2025-09" db="UniProtKB">
        <authorList>
            <consortium name="Ensembl"/>
        </authorList>
    </citation>
    <scope>IDENTIFICATION</scope>
</reference>
<dbReference type="Proteomes" id="UP000694620">
    <property type="component" value="Chromosome 12"/>
</dbReference>
<accession>A0A8C4TM71</accession>
<dbReference type="Pfam" id="PF10195">
    <property type="entry name" value="Phospho_p8"/>
    <property type="match status" value="1"/>
</dbReference>
<comment type="similarity">
    <text evidence="1">Belongs to the NUPR family.</text>
</comment>
<organism evidence="3 4">
    <name type="scientific">Erpetoichthys calabaricus</name>
    <name type="common">Rope fish</name>
    <name type="synonym">Calamoichthys calabaricus</name>
    <dbReference type="NCBI Taxonomy" id="27687"/>
    <lineage>
        <taxon>Eukaryota</taxon>
        <taxon>Metazoa</taxon>
        <taxon>Chordata</taxon>
        <taxon>Craniata</taxon>
        <taxon>Vertebrata</taxon>
        <taxon>Euteleostomi</taxon>
        <taxon>Actinopterygii</taxon>
        <taxon>Polypteriformes</taxon>
        <taxon>Polypteridae</taxon>
        <taxon>Erpetoichthys</taxon>
    </lineage>
</organism>
<dbReference type="AlphaFoldDB" id="A0A8C4TM71"/>
<evidence type="ECO:0000313" key="3">
    <source>
        <dbReference type="Ensembl" id="ENSECRP00000032470.1"/>
    </source>
</evidence>
<dbReference type="GO" id="GO:0006357">
    <property type="term" value="P:regulation of transcription by RNA polymerase II"/>
    <property type="evidence" value="ECO:0007669"/>
    <property type="project" value="TreeGrafter"/>
</dbReference>
<evidence type="ECO:0000313" key="4">
    <source>
        <dbReference type="Proteomes" id="UP000694620"/>
    </source>
</evidence>
<dbReference type="InterPro" id="IPR018792">
    <property type="entry name" value="NUPR1-like"/>
</dbReference>
<reference evidence="3" key="2">
    <citation type="submission" date="2025-08" db="UniProtKB">
        <authorList>
            <consortium name="Ensembl"/>
        </authorList>
    </citation>
    <scope>IDENTIFICATION</scope>
</reference>
<dbReference type="Ensembl" id="ENSECRT00000033192.1">
    <property type="protein sequence ID" value="ENSECRP00000032470.1"/>
    <property type="gene ID" value="ENSECRG00000022001.1"/>
</dbReference>
<dbReference type="GeneID" id="114661639"/>
<dbReference type="RefSeq" id="XP_028670618.1">
    <property type="nucleotide sequence ID" value="XM_028814785.2"/>
</dbReference>
<dbReference type="OrthoDB" id="10030453at2759"/>
<feature type="region of interest" description="Disordered" evidence="2">
    <location>
        <begin position="35"/>
        <end position="77"/>
    </location>
</feature>
<dbReference type="GO" id="GO:0005634">
    <property type="term" value="C:nucleus"/>
    <property type="evidence" value="ECO:0007669"/>
    <property type="project" value="TreeGrafter"/>
</dbReference>
<reference evidence="3" key="1">
    <citation type="submission" date="2021-06" db="EMBL/GenBank/DDBJ databases">
        <authorList>
            <consortium name="Wellcome Sanger Institute Data Sharing"/>
        </authorList>
    </citation>
    <scope>NUCLEOTIDE SEQUENCE [LARGE SCALE GENOMIC DNA]</scope>
</reference>
<dbReference type="GeneTree" id="ENSGT00950000185235"/>
<dbReference type="PANTHER" id="PTHR17149:SF6">
    <property type="entry name" value="NUCLEAR PROTEIN 1"/>
    <property type="match status" value="1"/>
</dbReference>
<gene>
    <name evidence="3" type="primary">nupr1b</name>
</gene>
<name>A0A8C4TM71_ERPCA</name>
<dbReference type="PANTHER" id="PTHR17149">
    <property type="entry name" value="NUCLEAR PROTEIN 1 AND 2"/>
    <property type="match status" value="1"/>
</dbReference>